<dbReference type="Proteomes" id="UP000321085">
    <property type="component" value="Unassembled WGS sequence"/>
</dbReference>
<gene>
    <name evidence="2" type="ORF">MAE02_66640</name>
</gene>
<keyword evidence="1" id="KW-0472">Membrane</keyword>
<accession>A0A512C441</accession>
<name>A0A512C441_9HYPH</name>
<comment type="caution">
    <text evidence="2">The sequence shown here is derived from an EMBL/GenBank/DDBJ whole genome shotgun (WGS) entry which is preliminary data.</text>
</comment>
<protein>
    <submittedName>
        <fullName evidence="2">Uncharacterized protein</fullName>
    </submittedName>
</protein>
<feature type="transmembrane region" description="Helical" evidence="1">
    <location>
        <begin position="36"/>
        <end position="58"/>
    </location>
</feature>
<evidence type="ECO:0000313" key="2">
    <source>
        <dbReference type="EMBL" id="GEO18968.1"/>
    </source>
</evidence>
<sequence>MSYEVAVSPLLAVVFTVIAFMTILYWFVLQRFRETIIGVIIAGMMIEFIVILPIWFVYI</sequence>
<keyword evidence="1" id="KW-0812">Transmembrane</keyword>
<dbReference type="AlphaFoldDB" id="A0A512C441"/>
<dbReference type="RefSeq" id="WP_114189429.1">
    <property type="nucleotide sequence ID" value="NZ_BJYU01000285.1"/>
</dbReference>
<organism evidence="2 3">
    <name type="scientific">Microvirga aerophila</name>
    <dbReference type="NCBI Taxonomy" id="670291"/>
    <lineage>
        <taxon>Bacteria</taxon>
        <taxon>Pseudomonadati</taxon>
        <taxon>Pseudomonadota</taxon>
        <taxon>Alphaproteobacteria</taxon>
        <taxon>Hyphomicrobiales</taxon>
        <taxon>Methylobacteriaceae</taxon>
        <taxon>Microvirga</taxon>
    </lineage>
</organism>
<keyword evidence="1" id="KW-1133">Transmembrane helix</keyword>
<dbReference type="EMBL" id="BJYU01000285">
    <property type="protein sequence ID" value="GEO18968.1"/>
    <property type="molecule type" value="Genomic_DNA"/>
</dbReference>
<evidence type="ECO:0000313" key="3">
    <source>
        <dbReference type="Proteomes" id="UP000321085"/>
    </source>
</evidence>
<keyword evidence="3" id="KW-1185">Reference proteome</keyword>
<feature type="transmembrane region" description="Helical" evidence="1">
    <location>
        <begin position="6"/>
        <end position="29"/>
    </location>
</feature>
<proteinExistence type="predicted"/>
<evidence type="ECO:0000256" key="1">
    <source>
        <dbReference type="SAM" id="Phobius"/>
    </source>
</evidence>
<reference evidence="2 3" key="1">
    <citation type="submission" date="2019-07" db="EMBL/GenBank/DDBJ databases">
        <title>Whole genome shotgun sequence of Microvirga aerophila NBRC 106136.</title>
        <authorList>
            <person name="Hosoyama A."/>
            <person name="Uohara A."/>
            <person name="Ohji S."/>
            <person name="Ichikawa N."/>
        </authorList>
    </citation>
    <scope>NUCLEOTIDE SEQUENCE [LARGE SCALE GENOMIC DNA]</scope>
    <source>
        <strain evidence="2 3">NBRC 106136</strain>
    </source>
</reference>